<dbReference type="Proteomes" id="UP000001542">
    <property type="component" value="Unassembled WGS sequence"/>
</dbReference>
<dbReference type="InParanoid" id="A2ES19"/>
<protein>
    <submittedName>
        <fullName evidence="1">Uncharacterized protein</fullName>
    </submittedName>
</protein>
<dbReference type="VEuPathDB" id="TrichDB:TVAG_244320"/>
<dbReference type="AlphaFoldDB" id="A2ES19"/>
<gene>
    <name evidence="1" type="ORF">TVAG_244320</name>
</gene>
<organism evidence="1 2">
    <name type="scientific">Trichomonas vaginalis (strain ATCC PRA-98 / G3)</name>
    <dbReference type="NCBI Taxonomy" id="412133"/>
    <lineage>
        <taxon>Eukaryota</taxon>
        <taxon>Metamonada</taxon>
        <taxon>Parabasalia</taxon>
        <taxon>Trichomonadida</taxon>
        <taxon>Trichomonadidae</taxon>
        <taxon>Trichomonas</taxon>
    </lineage>
</organism>
<sequence length="77" mass="8860">MTAQDYSLAHFFAFSSTPITAFTTPSNHSDMRVLEFRSYPTITGVNSTVYHIVYSTYSTSEVKIFLQTHYMIFFISI</sequence>
<evidence type="ECO:0000313" key="1">
    <source>
        <dbReference type="EMBL" id="EAY04531.1"/>
    </source>
</evidence>
<reference evidence="1" key="1">
    <citation type="submission" date="2006-10" db="EMBL/GenBank/DDBJ databases">
        <authorList>
            <person name="Amadeo P."/>
            <person name="Zhao Q."/>
            <person name="Wortman J."/>
            <person name="Fraser-Liggett C."/>
            <person name="Carlton J."/>
        </authorList>
    </citation>
    <scope>NUCLEOTIDE SEQUENCE</scope>
    <source>
        <strain evidence="1">G3</strain>
    </source>
</reference>
<dbReference type="KEGG" id="tva:4762395"/>
<proteinExistence type="predicted"/>
<reference evidence="1" key="2">
    <citation type="journal article" date="2007" name="Science">
        <title>Draft genome sequence of the sexually transmitted pathogen Trichomonas vaginalis.</title>
        <authorList>
            <person name="Carlton J.M."/>
            <person name="Hirt R.P."/>
            <person name="Silva J.C."/>
            <person name="Delcher A.L."/>
            <person name="Schatz M."/>
            <person name="Zhao Q."/>
            <person name="Wortman J.R."/>
            <person name="Bidwell S.L."/>
            <person name="Alsmark U.C.M."/>
            <person name="Besteiro S."/>
            <person name="Sicheritz-Ponten T."/>
            <person name="Noel C.J."/>
            <person name="Dacks J.B."/>
            <person name="Foster P.G."/>
            <person name="Simillion C."/>
            <person name="Van de Peer Y."/>
            <person name="Miranda-Saavedra D."/>
            <person name="Barton G.J."/>
            <person name="Westrop G.D."/>
            <person name="Mueller S."/>
            <person name="Dessi D."/>
            <person name="Fiori P.L."/>
            <person name="Ren Q."/>
            <person name="Paulsen I."/>
            <person name="Zhang H."/>
            <person name="Bastida-Corcuera F.D."/>
            <person name="Simoes-Barbosa A."/>
            <person name="Brown M.T."/>
            <person name="Hayes R.D."/>
            <person name="Mukherjee M."/>
            <person name="Okumura C.Y."/>
            <person name="Schneider R."/>
            <person name="Smith A.J."/>
            <person name="Vanacova S."/>
            <person name="Villalvazo M."/>
            <person name="Haas B.J."/>
            <person name="Pertea M."/>
            <person name="Feldblyum T.V."/>
            <person name="Utterback T.R."/>
            <person name="Shu C.L."/>
            <person name="Osoegawa K."/>
            <person name="de Jong P.J."/>
            <person name="Hrdy I."/>
            <person name="Horvathova L."/>
            <person name="Zubacova Z."/>
            <person name="Dolezal P."/>
            <person name="Malik S.B."/>
            <person name="Logsdon J.M. Jr."/>
            <person name="Henze K."/>
            <person name="Gupta A."/>
            <person name="Wang C.C."/>
            <person name="Dunne R.L."/>
            <person name="Upcroft J.A."/>
            <person name="Upcroft P."/>
            <person name="White O."/>
            <person name="Salzberg S.L."/>
            <person name="Tang P."/>
            <person name="Chiu C.-H."/>
            <person name="Lee Y.-S."/>
            <person name="Embley T.M."/>
            <person name="Coombs G.H."/>
            <person name="Mottram J.C."/>
            <person name="Tachezy J."/>
            <person name="Fraser-Liggett C.M."/>
            <person name="Johnson P.J."/>
        </authorList>
    </citation>
    <scope>NUCLEOTIDE SEQUENCE [LARGE SCALE GENOMIC DNA]</scope>
    <source>
        <strain evidence="1">G3</strain>
    </source>
</reference>
<dbReference type="VEuPathDB" id="TrichDB:TVAGG3_0689640"/>
<keyword evidence="2" id="KW-1185">Reference proteome</keyword>
<evidence type="ECO:0000313" key="2">
    <source>
        <dbReference type="Proteomes" id="UP000001542"/>
    </source>
</evidence>
<name>A2ES19_TRIV3</name>
<dbReference type="RefSeq" id="XP_001316754.1">
    <property type="nucleotide sequence ID" value="XM_001316719.1"/>
</dbReference>
<accession>A2ES19</accession>
<dbReference type="EMBL" id="DS113472">
    <property type="protein sequence ID" value="EAY04531.1"/>
    <property type="molecule type" value="Genomic_DNA"/>
</dbReference>